<dbReference type="Proteomes" id="UP000199628">
    <property type="component" value="Unassembled WGS sequence"/>
</dbReference>
<protein>
    <recommendedName>
        <fullName evidence="3">Alpha/beta hydrolase family protein</fullName>
    </recommendedName>
</protein>
<proteinExistence type="predicted"/>
<organism evidence="1 2">
    <name type="scientific">Ruegeria marina</name>
    <dbReference type="NCBI Taxonomy" id="639004"/>
    <lineage>
        <taxon>Bacteria</taxon>
        <taxon>Pseudomonadati</taxon>
        <taxon>Pseudomonadota</taxon>
        <taxon>Alphaproteobacteria</taxon>
        <taxon>Rhodobacterales</taxon>
        <taxon>Roseobacteraceae</taxon>
        <taxon>Ruegeria</taxon>
    </lineage>
</organism>
<dbReference type="RefSeq" id="WP_143028635.1">
    <property type="nucleotide sequence ID" value="NZ_FMZV01000024.1"/>
</dbReference>
<dbReference type="EMBL" id="FMZV01000024">
    <property type="protein sequence ID" value="SDE60316.1"/>
    <property type="molecule type" value="Genomic_DNA"/>
</dbReference>
<accession>A0A1G7EA49</accession>
<evidence type="ECO:0000313" key="2">
    <source>
        <dbReference type="Proteomes" id="UP000199628"/>
    </source>
</evidence>
<dbReference type="STRING" id="639004.SAMN04488239_12441"/>
<dbReference type="OrthoDB" id="7335480at2"/>
<reference evidence="2" key="1">
    <citation type="submission" date="2016-10" db="EMBL/GenBank/DDBJ databases">
        <authorList>
            <person name="Varghese N."/>
            <person name="Submissions S."/>
        </authorList>
    </citation>
    <scope>NUCLEOTIDE SEQUENCE [LARGE SCALE GENOMIC DNA]</scope>
    <source>
        <strain evidence="2">CGMCC 1.9108</strain>
    </source>
</reference>
<evidence type="ECO:0000313" key="1">
    <source>
        <dbReference type="EMBL" id="SDE60316.1"/>
    </source>
</evidence>
<gene>
    <name evidence="1" type="ORF">SAMN04488239_12441</name>
</gene>
<sequence>MKKEKFNNSSGKVSGESIKNLQRQTVSSATAIRSSGLYTVDVDGIDFDLAFFKKDQVPAGTPLFVFFSGFVHRAQTPLPAFQRWSWHNNFPGHTLYISDPLLKKTEDLGLGWYIGTRARDINHDIANIVRRVAQNLETSVEDIVFYGSSGGGFATLRALVEIPEAQAVTINPQILLTSFEGNALKRYLDVFFDGMTKKEFAVKHSYRNSVIARSNIMSESRIVYVQNTCDPHHMDEHFSKIFEKKNGKWESPYLKNSTLIFFEDDRGHAVGEPPELVPEILEKLTLLKNSRIAQ</sequence>
<dbReference type="Gene3D" id="3.40.50.1820">
    <property type="entry name" value="alpha/beta hydrolase"/>
    <property type="match status" value="1"/>
</dbReference>
<keyword evidence="2" id="KW-1185">Reference proteome</keyword>
<dbReference type="InterPro" id="IPR029058">
    <property type="entry name" value="AB_hydrolase_fold"/>
</dbReference>
<dbReference type="SUPFAM" id="SSF53474">
    <property type="entry name" value="alpha/beta-Hydrolases"/>
    <property type="match status" value="1"/>
</dbReference>
<evidence type="ECO:0008006" key="3">
    <source>
        <dbReference type="Google" id="ProtNLM"/>
    </source>
</evidence>
<name>A0A1G7EA49_9RHOB</name>
<dbReference type="AlphaFoldDB" id="A0A1G7EA49"/>